<accession>A0ABV5CF17</accession>
<protein>
    <recommendedName>
        <fullName evidence="3">Head decoration protein</fullName>
    </recommendedName>
</protein>
<evidence type="ECO:0008006" key="3">
    <source>
        <dbReference type="Google" id="ProtNLM"/>
    </source>
</evidence>
<evidence type="ECO:0000313" key="1">
    <source>
        <dbReference type="EMBL" id="MFB5946119.1"/>
    </source>
</evidence>
<proteinExistence type="predicted"/>
<dbReference type="EMBL" id="JBBVGT010000002">
    <property type="protein sequence ID" value="MFB5946119.1"/>
    <property type="molecule type" value="Genomic_DNA"/>
</dbReference>
<organism evidence="1 2">
    <name type="scientific">Albibacterium profundi</name>
    <dbReference type="NCBI Taxonomy" id="3134906"/>
    <lineage>
        <taxon>Bacteria</taxon>
        <taxon>Pseudomonadati</taxon>
        <taxon>Bacteroidota</taxon>
        <taxon>Sphingobacteriia</taxon>
        <taxon>Sphingobacteriales</taxon>
        <taxon>Sphingobacteriaceae</taxon>
        <taxon>Albibacterium</taxon>
    </lineage>
</organism>
<dbReference type="Proteomes" id="UP001580928">
    <property type="component" value="Unassembled WGS sequence"/>
</dbReference>
<sequence>MALRVKRQKDERHLHSIVHRLADIPGGVTVNIDTLVPGTILKEGTVIAKGENGMYNVVKTATITKAATTTDTDYEVSKGNNFKVGDFFAAKVGAKSFAITAINRDDPEKDVITLGTTLGAAVPLGTVVFEAKAESTGTASALKHAPLAVVGESHDVEANENLFASAMLIGVLKADTAPAASAEIKAAIPTIIFI</sequence>
<gene>
    <name evidence="1" type="ORF">WKR92_09770</name>
</gene>
<dbReference type="RefSeq" id="WP_375557648.1">
    <property type="nucleotide sequence ID" value="NZ_JBBVGT010000002.1"/>
</dbReference>
<keyword evidence="2" id="KW-1185">Reference proteome</keyword>
<name>A0ABV5CF17_9SPHI</name>
<reference evidence="1 2" key="1">
    <citation type="submission" date="2024-04" db="EMBL/GenBank/DDBJ databases">
        <title>Albibacterium profundi sp. nov., isolated from sediment of the Challenger Deep of Mariana Trench.</title>
        <authorList>
            <person name="Wang Y."/>
        </authorList>
    </citation>
    <scope>NUCLEOTIDE SEQUENCE [LARGE SCALE GENOMIC DNA]</scope>
    <source>
        <strain evidence="1 2">RHL897</strain>
    </source>
</reference>
<comment type="caution">
    <text evidence="1">The sequence shown here is derived from an EMBL/GenBank/DDBJ whole genome shotgun (WGS) entry which is preliminary data.</text>
</comment>
<evidence type="ECO:0000313" key="2">
    <source>
        <dbReference type="Proteomes" id="UP001580928"/>
    </source>
</evidence>